<evidence type="ECO:0000313" key="8">
    <source>
        <dbReference type="EMBL" id="CAD7079106.1"/>
    </source>
</evidence>
<evidence type="ECO:0000313" key="9">
    <source>
        <dbReference type="Proteomes" id="UP000594454"/>
    </source>
</evidence>
<feature type="region of interest" description="Disordered" evidence="7">
    <location>
        <begin position="394"/>
        <end position="415"/>
    </location>
</feature>
<keyword evidence="3" id="KW-0963">Cytoplasm</keyword>
<gene>
    <name evidence="8" type="ORF">HERILL_LOCUS2339</name>
</gene>
<feature type="compositionally biased region" description="Acidic residues" evidence="7">
    <location>
        <begin position="1"/>
        <end position="23"/>
    </location>
</feature>
<feature type="compositionally biased region" description="Basic and acidic residues" evidence="7">
    <location>
        <begin position="394"/>
        <end position="407"/>
    </location>
</feature>
<evidence type="ECO:0000256" key="6">
    <source>
        <dbReference type="SAM" id="Coils"/>
    </source>
</evidence>
<name>A0A7R8UE32_HERIL</name>
<keyword evidence="4 6" id="KW-0175">Coiled coil</keyword>
<dbReference type="OMA" id="CEEREIC"/>
<evidence type="ECO:0000256" key="5">
    <source>
        <dbReference type="ARBA" id="ARBA00023212"/>
    </source>
</evidence>
<dbReference type="OrthoDB" id="9948429at2759"/>
<proteinExistence type="inferred from homology"/>
<evidence type="ECO:0000256" key="1">
    <source>
        <dbReference type="ARBA" id="ARBA00004300"/>
    </source>
</evidence>
<accession>A0A7R8UE32</accession>
<sequence length="740" mass="84853">MADEPPTEEPAAEADAEQAEEAPAEPPVEPPTEEPPGEEPTPEEPAPEEPPVEEPADEPAEGPAEAGTEEEAPSPIETPPVDEKSPVEGVEEGEEEGFISEYVEEEQTEIDEVPSPEEEKRLSQIYAQLTLKIISQNKVLNELKEKVKQKCMKYPRTACEEREICNLKICMEQENLKLQCLVKNAMTIQSKDPDRKWPPIPVETTFDEDCMPLRVNYNAMTTCFGPLKGDGGQKLTRKWEDVRCTSTETTSQSTTDDSCMKMSKSAHGKQKKRGGQFSKELSRSYSMQEKLVADNADLEGDRYKLQEELLSRDRMIECLQQKVCLMHAELTKLCRQTHGGNKKDRKGYLDEIPKLQSRLKDQDSTTKLLANAMDRIQSALDCLKLEVDAVKKYKDRSSQPAEKDTKSGKSRSGKNELQNLKQKYCELLEDYASKERELSELKEKVDAFIEGRQLNSSKADAGQEAEVRLLRQKLKETREEQEEFKVIICEQSKQTEEYREKYMSSLQKIEELKCILQKMEVDNKRIEDQINLEIQRIKDKFQEKLQDWAHLPQMLENEQVKLAQCCKEKDEMESKLRIVCRELKTLKAQKSLDTGEKDDPDKLHRLEEELADLRTQYDMLLECKNRLCEKYEQVKKELDVLRQESAKIICRLKERAQSNQATLQKHIDDLEHDLAQCRATASLSIADREEVIKDMQSQLNVLALSFDSAQKQIKSLKDHICYLSRGKANSVVIALQNQQV</sequence>
<protein>
    <submittedName>
        <fullName evidence="8">Uncharacterized protein</fullName>
    </submittedName>
</protein>
<feature type="compositionally biased region" description="Acidic residues" evidence="7">
    <location>
        <begin position="31"/>
        <end position="60"/>
    </location>
</feature>
<dbReference type="Proteomes" id="UP000594454">
    <property type="component" value="Chromosome 1"/>
</dbReference>
<dbReference type="PANTHER" id="PTHR23162">
    <property type="entry name" value="OUTER DENSE FIBER OF SPERM TAILS 2"/>
    <property type="match status" value="1"/>
</dbReference>
<dbReference type="GO" id="GO:1902017">
    <property type="term" value="P:regulation of cilium assembly"/>
    <property type="evidence" value="ECO:0007669"/>
    <property type="project" value="TreeGrafter"/>
</dbReference>
<dbReference type="InterPro" id="IPR026099">
    <property type="entry name" value="Odf2-rel"/>
</dbReference>
<comment type="similarity">
    <text evidence="2">Belongs to the ODF2 family.</text>
</comment>
<evidence type="ECO:0000256" key="3">
    <source>
        <dbReference type="ARBA" id="ARBA00022490"/>
    </source>
</evidence>
<dbReference type="PANTHER" id="PTHR23162:SF10">
    <property type="entry name" value="FI13205P"/>
    <property type="match status" value="1"/>
</dbReference>
<evidence type="ECO:0000256" key="7">
    <source>
        <dbReference type="SAM" id="MobiDB-lite"/>
    </source>
</evidence>
<evidence type="ECO:0000256" key="4">
    <source>
        <dbReference type="ARBA" id="ARBA00023054"/>
    </source>
</evidence>
<dbReference type="EMBL" id="LR899009">
    <property type="protein sequence ID" value="CAD7079106.1"/>
    <property type="molecule type" value="Genomic_DNA"/>
</dbReference>
<feature type="compositionally biased region" description="Low complexity" evidence="7">
    <location>
        <begin position="246"/>
        <end position="257"/>
    </location>
</feature>
<feature type="compositionally biased region" description="Acidic residues" evidence="7">
    <location>
        <begin position="89"/>
        <end position="116"/>
    </location>
</feature>
<dbReference type="GO" id="GO:0005813">
    <property type="term" value="C:centrosome"/>
    <property type="evidence" value="ECO:0007669"/>
    <property type="project" value="UniProtKB-SubCell"/>
</dbReference>
<comment type="subcellular location">
    <subcellularLocation>
        <location evidence="1">Cytoplasm</location>
        <location evidence="1">Cytoskeleton</location>
        <location evidence="1">Microtubule organizing center</location>
        <location evidence="1">Centrosome</location>
    </subcellularLocation>
</comment>
<dbReference type="AlphaFoldDB" id="A0A7R8UE32"/>
<feature type="region of interest" description="Disordered" evidence="7">
    <location>
        <begin position="246"/>
        <end position="280"/>
    </location>
</feature>
<organism evidence="8 9">
    <name type="scientific">Hermetia illucens</name>
    <name type="common">Black soldier fly</name>
    <dbReference type="NCBI Taxonomy" id="343691"/>
    <lineage>
        <taxon>Eukaryota</taxon>
        <taxon>Metazoa</taxon>
        <taxon>Ecdysozoa</taxon>
        <taxon>Arthropoda</taxon>
        <taxon>Hexapoda</taxon>
        <taxon>Insecta</taxon>
        <taxon>Pterygota</taxon>
        <taxon>Neoptera</taxon>
        <taxon>Endopterygota</taxon>
        <taxon>Diptera</taxon>
        <taxon>Brachycera</taxon>
        <taxon>Stratiomyomorpha</taxon>
        <taxon>Stratiomyidae</taxon>
        <taxon>Hermetiinae</taxon>
        <taxon>Hermetia</taxon>
    </lineage>
</organism>
<feature type="region of interest" description="Disordered" evidence="7">
    <location>
        <begin position="1"/>
        <end position="118"/>
    </location>
</feature>
<reference evidence="8 9" key="1">
    <citation type="submission" date="2020-11" db="EMBL/GenBank/DDBJ databases">
        <authorList>
            <person name="Wallbank WR R."/>
            <person name="Pardo Diaz C."/>
            <person name="Kozak K."/>
            <person name="Martin S."/>
            <person name="Jiggins C."/>
            <person name="Moest M."/>
            <person name="Warren A I."/>
            <person name="Generalovic N T."/>
            <person name="Byers J.R.P. K."/>
            <person name="Montejo-Kovacevich G."/>
            <person name="Yen C E."/>
        </authorList>
    </citation>
    <scope>NUCLEOTIDE SEQUENCE [LARGE SCALE GENOMIC DNA]</scope>
</reference>
<evidence type="ECO:0000256" key="2">
    <source>
        <dbReference type="ARBA" id="ARBA00009316"/>
    </source>
</evidence>
<keyword evidence="9" id="KW-1185">Reference proteome</keyword>
<feature type="compositionally biased region" description="Basic residues" evidence="7">
    <location>
        <begin position="264"/>
        <end position="274"/>
    </location>
</feature>
<dbReference type="FunCoup" id="A0A7R8UE32">
    <property type="interactions" value="3"/>
</dbReference>
<dbReference type="InParanoid" id="A0A7R8UE32"/>
<keyword evidence="5" id="KW-0206">Cytoskeleton</keyword>
<feature type="coiled-coil region" evidence="6">
    <location>
        <begin position="509"/>
        <end position="673"/>
    </location>
</feature>